<name>A0A4S8HV12_9BACT</name>
<sequence>MFKRLFFYLFLLIILGCKSGRSKGLLIKDDFFKHKKLFADIQKQACKISAEDSIKSIMKENELGINKGRFWINFSSDSSLLYDSIQNINLVKKNRVKPLLSFLESRDIDYLSCTDSVFVLGYFDISARSEIYLYYTHKIDSIYDGNPGVLNISELLVSKDEDEWAEKLDASWYLVSVKKNL</sequence>
<dbReference type="PROSITE" id="PS51257">
    <property type="entry name" value="PROKAR_LIPOPROTEIN"/>
    <property type="match status" value="1"/>
</dbReference>
<dbReference type="RefSeq" id="WP_136577542.1">
    <property type="nucleotide sequence ID" value="NZ_STFF01000003.1"/>
</dbReference>
<proteinExistence type="predicted"/>
<accession>A0A4S8HV12</accession>
<comment type="caution">
    <text evidence="1">The sequence shown here is derived from an EMBL/GenBank/DDBJ whole genome shotgun (WGS) entry which is preliminary data.</text>
</comment>
<evidence type="ECO:0000313" key="1">
    <source>
        <dbReference type="EMBL" id="THU39410.1"/>
    </source>
</evidence>
<dbReference type="EMBL" id="STFF01000003">
    <property type="protein sequence ID" value="THU39410.1"/>
    <property type="molecule type" value="Genomic_DNA"/>
</dbReference>
<dbReference type="Proteomes" id="UP000306918">
    <property type="component" value="Unassembled WGS sequence"/>
</dbReference>
<organism evidence="1 2">
    <name type="scientific">Niastella caeni</name>
    <dbReference type="NCBI Taxonomy" id="2569763"/>
    <lineage>
        <taxon>Bacteria</taxon>
        <taxon>Pseudomonadati</taxon>
        <taxon>Bacteroidota</taxon>
        <taxon>Chitinophagia</taxon>
        <taxon>Chitinophagales</taxon>
        <taxon>Chitinophagaceae</taxon>
        <taxon>Niastella</taxon>
    </lineage>
</organism>
<reference evidence="1 2" key="1">
    <citation type="submission" date="2019-04" db="EMBL/GenBank/DDBJ databases">
        <title>Niastella caeni sp. nov., isolated from activated sludge.</title>
        <authorList>
            <person name="Sheng M."/>
        </authorList>
    </citation>
    <scope>NUCLEOTIDE SEQUENCE [LARGE SCALE GENOMIC DNA]</scope>
    <source>
        <strain evidence="1 2">HX-2-15</strain>
    </source>
</reference>
<evidence type="ECO:0008006" key="3">
    <source>
        <dbReference type="Google" id="ProtNLM"/>
    </source>
</evidence>
<gene>
    <name evidence="1" type="ORF">FAM09_12965</name>
</gene>
<dbReference type="AlphaFoldDB" id="A0A4S8HV12"/>
<protein>
    <recommendedName>
        <fullName evidence="3">Lipoprotein</fullName>
    </recommendedName>
</protein>
<keyword evidence="2" id="KW-1185">Reference proteome</keyword>
<evidence type="ECO:0000313" key="2">
    <source>
        <dbReference type="Proteomes" id="UP000306918"/>
    </source>
</evidence>